<comment type="catalytic activity">
    <reaction evidence="10">
        <text>a 1,2-diacyl-sn-glycero-3-phospho-L-serine(in) = a 1,2-diacyl-sn-glycero-3-phospho-L-serine(out)</text>
        <dbReference type="Rhea" id="RHEA:38663"/>
        <dbReference type="ChEBI" id="CHEBI:57262"/>
    </reaction>
</comment>
<organism evidence="12 13">
    <name type="scientific">Dioscorea zingiberensis</name>
    <dbReference type="NCBI Taxonomy" id="325984"/>
    <lineage>
        <taxon>Eukaryota</taxon>
        <taxon>Viridiplantae</taxon>
        <taxon>Streptophyta</taxon>
        <taxon>Embryophyta</taxon>
        <taxon>Tracheophyta</taxon>
        <taxon>Spermatophyta</taxon>
        <taxon>Magnoliopsida</taxon>
        <taxon>Liliopsida</taxon>
        <taxon>Dioscoreales</taxon>
        <taxon>Dioscoreaceae</taxon>
        <taxon>Dioscorea</taxon>
    </lineage>
</organism>
<evidence type="ECO:0000256" key="4">
    <source>
        <dbReference type="ARBA" id="ARBA00018070"/>
    </source>
</evidence>
<comment type="catalytic activity">
    <reaction evidence="11">
        <text>a 1,2-diacyl-sn-glycero-3-phosphoethanolamine(in) = a 1,2-diacyl-sn-glycero-3-phosphoethanolamine(out)</text>
        <dbReference type="Rhea" id="RHEA:38895"/>
        <dbReference type="ChEBI" id="CHEBI:64612"/>
    </reaction>
</comment>
<proteinExistence type="inferred from homology"/>
<evidence type="ECO:0000256" key="6">
    <source>
        <dbReference type="ARBA" id="ARBA00022824"/>
    </source>
</evidence>
<dbReference type="OrthoDB" id="18982at2759"/>
<dbReference type="PANTHER" id="PTHR13190:SF1">
    <property type="entry name" value="AUTOPHAGY-RELATED 2, ISOFORM A"/>
    <property type="match status" value="1"/>
</dbReference>
<dbReference type="Proteomes" id="UP001085076">
    <property type="component" value="Miscellaneous, Linkage group lg07"/>
</dbReference>
<evidence type="ECO:0000256" key="3">
    <source>
        <dbReference type="ARBA" id="ARBA00009714"/>
    </source>
</evidence>
<dbReference type="InterPro" id="IPR026849">
    <property type="entry name" value="ATG2"/>
</dbReference>
<evidence type="ECO:0000313" key="13">
    <source>
        <dbReference type="Proteomes" id="UP001085076"/>
    </source>
</evidence>
<keyword evidence="7" id="KW-0072">Autophagy</keyword>
<accession>A0A9D5H968</accession>
<evidence type="ECO:0000256" key="2">
    <source>
        <dbReference type="ARBA" id="ARBA00004623"/>
    </source>
</evidence>
<evidence type="ECO:0000256" key="5">
    <source>
        <dbReference type="ARBA" id="ARBA00022448"/>
    </source>
</evidence>
<keyword evidence="5" id="KW-0813">Transport</keyword>
<comment type="subcellular location">
    <subcellularLocation>
        <location evidence="1">Endoplasmic reticulum membrane</location>
        <topology evidence="1">Peripheral membrane protein</topology>
    </subcellularLocation>
    <subcellularLocation>
        <location evidence="2">Preautophagosomal structure membrane</location>
        <topology evidence="2">Peripheral membrane protein</topology>
    </subcellularLocation>
</comment>
<dbReference type="GO" id="GO:0006869">
    <property type="term" value="P:lipid transport"/>
    <property type="evidence" value="ECO:0007669"/>
    <property type="project" value="UniProtKB-KW"/>
</dbReference>
<keyword evidence="13" id="KW-1185">Reference proteome</keyword>
<keyword evidence="8" id="KW-0445">Lipid transport</keyword>
<keyword evidence="6" id="KW-0256">Endoplasmic reticulum</keyword>
<protein>
    <recommendedName>
        <fullName evidence="4">Autophagy-related protein 2</fullName>
    </recommendedName>
</protein>
<keyword evidence="9" id="KW-0472">Membrane</keyword>
<dbReference type="EMBL" id="JAGGNH010000007">
    <property type="protein sequence ID" value="KAJ0967668.1"/>
    <property type="molecule type" value="Genomic_DNA"/>
</dbReference>
<reference evidence="12" key="1">
    <citation type="submission" date="2021-03" db="EMBL/GenBank/DDBJ databases">
        <authorList>
            <person name="Li Z."/>
            <person name="Yang C."/>
        </authorList>
    </citation>
    <scope>NUCLEOTIDE SEQUENCE</scope>
    <source>
        <strain evidence="12">Dzin_1.0</strain>
        <tissue evidence="12">Leaf</tissue>
    </source>
</reference>
<evidence type="ECO:0000256" key="10">
    <source>
        <dbReference type="ARBA" id="ARBA00024479"/>
    </source>
</evidence>
<evidence type="ECO:0000313" key="12">
    <source>
        <dbReference type="EMBL" id="KAJ0967668.1"/>
    </source>
</evidence>
<evidence type="ECO:0000256" key="9">
    <source>
        <dbReference type="ARBA" id="ARBA00023136"/>
    </source>
</evidence>
<evidence type="ECO:0000256" key="1">
    <source>
        <dbReference type="ARBA" id="ARBA00004406"/>
    </source>
</evidence>
<dbReference type="PANTHER" id="PTHR13190">
    <property type="entry name" value="AUTOPHAGY-RELATED 2, ISOFORM A"/>
    <property type="match status" value="1"/>
</dbReference>
<evidence type="ECO:0000256" key="7">
    <source>
        <dbReference type="ARBA" id="ARBA00023006"/>
    </source>
</evidence>
<dbReference type="GO" id="GO:0061709">
    <property type="term" value="P:reticulophagy"/>
    <property type="evidence" value="ECO:0007669"/>
    <property type="project" value="TreeGrafter"/>
</dbReference>
<comment type="similarity">
    <text evidence="3">Belongs to the ATG2 family.</text>
</comment>
<dbReference type="GO" id="GO:0005789">
    <property type="term" value="C:endoplasmic reticulum membrane"/>
    <property type="evidence" value="ECO:0007669"/>
    <property type="project" value="UniProtKB-SubCell"/>
</dbReference>
<dbReference type="GO" id="GO:0000045">
    <property type="term" value="P:autophagosome assembly"/>
    <property type="evidence" value="ECO:0007669"/>
    <property type="project" value="TreeGrafter"/>
</dbReference>
<sequence length="117" mass="13975">MGIDLQLKHVCVVGVYGWNSIFETVVGQWLEDISHNQVLEHLLEVFHLKLLWFFPNEMRCLYPICPLLWCGFFERLEYHQRPELLLYYYVNRRGALSFVGKDTGRFVGLRLEVLRSR</sequence>
<dbReference type="GO" id="GO:0061908">
    <property type="term" value="C:phagophore"/>
    <property type="evidence" value="ECO:0007669"/>
    <property type="project" value="TreeGrafter"/>
</dbReference>
<evidence type="ECO:0000256" key="8">
    <source>
        <dbReference type="ARBA" id="ARBA00023055"/>
    </source>
</evidence>
<dbReference type="GO" id="GO:0034045">
    <property type="term" value="C:phagophore assembly site membrane"/>
    <property type="evidence" value="ECO:0007669"/>
    <property type="project" value="UniProtKB-SubCell"/>
</dbReference>
<dbReference type="GO" id="GO:0000422">
    <property type="term" value="P:autophagy of mitochondrion"/>
    <property type="evidence" value="ECO:0007669"/>
    <property type="project" value="TreeGrafter"/>
</dbReference>
<dbReference type="GO" id="GO:0032266">
    <property type="term" value="F:phosphatidylinositol-3-phosphate binding"/>
    <property type="evidence" value="ECO:0007669"/>
    <property type="project" value="TreeGrafter"/>
</dbReference>
<evidence type="ECO:0000256" key="11">
    <source>
        <dbReference type="ARBA" id="ARBA00024615"/>
    </source>
</evidence>
<dbReference type="GO" id="GO:0034727">
    <property type="term" value="P:piecemeal microautophagy of the nucleus"/>
    <property type="evidence" value="ECO:0007669"/>
    <property type="project" value="TreeGrafter"/>
</dbReference>
<dbReference type="GO" id="GO:0043495">
    <property type="term" value="F:protein-membrane adaptor activity"/>
    <property type="evidence" value="ECO:0007669"/>
    <property type="project" value="TreeGrafter"/>
</dbReference>
<dbReference type="GO" id="GO:0061723">
    <property type="term" value="P:glycophagy"/>
    <property type="evidence" value="ECO:0007669"/>
    <property type="project" value="TreeGrafter"/>
</dbReference>
<comment type="caution">
    <text evidence="12">The sequence shown here is derived from an EMBL/GenBank/DDBJ whole genome shotgun (WGS) entry which is preliminary data.</text>
</comment>
<dbReference type="AlphaFoldDB" id="A0A9D5H968"/>
<name>A0A9D5H968_9LILI</name>
<reference evidence="12" key="2">
    <citation type="journal article" date="2022" name="Hortic Res">
        <title>The genome of Dioscorea zingiberensis sheds light on the biosynthesis, origin and evolution of the medicinally important diosgenin saponins.</title>
        <authorList>
            <person name="Li Y."/>
            <person name="Tan C."/>
            <person name="Li Z."/>
            <person name="Guo J."/>
            <person name="Li S."/>
            <person name="Chen X."/>
            <person name="Wang C."/>
            <person name="Dai X."/>
            <person name="Yang H."/>
            <person name="Song W."/>
            <person name="Hou L."/>
            <person name="Xu J."/>
            <person name="Tong Z."/>
            <person name="Xu A."/>
            <person name="Yuan X."/>
            <person name="Wang W."/>
            <person name="Yang Q."/>
            <person name="Chen L."/>
            <person name="Sun Z."/>
            <person name="Wang K."/>
            <person name="Pan B."/>
            <person name="Chen J."/>
            <person name="Bao Y."/>
            <person name="Liu F."/>
            <person name="Qi X."/>
            <person name="Gang D.R."/>
            <person name="Wen J."/>
            <person name="Li J."/>
        </authorList>
    </citation>
    <scope>NUCLEOTIDE SEQUENCE</scope>
    <source>
        <strain evidence="12">Dzin_1.0</strain>
    </source>
</reference>
<gene>
    <name evidence="12" type="ORF">J5N97_024585</name>
</gene>